<feature type="non-terminal residue" evidence="2">
    <location>
        <position position="1"/>
    </location>
</feature>
<dbReference type="GO" id="GO:0000014">
    <property type="term" value="F:single-stranded DNA endodeoxyribonuclease activity"/>
    <property type="evidence" value="ECO:0007669"/>
    <property type="project" value="TreeGrafter"/>
</dbReference>
<dbReference type="PANTHER" id="PTHR46060">
    <property type="entry name" value="MARINER MOS1 TRANSPOSASE-LIKE PROTEIN"/>
    <property type="match status" value="1"/>
</dbReference>
<reference evidence="2" key="1">
    <citation type="submission" date="2021-02" db="EMBL/GenBank/DDBJ databases">
        <authorList>
            <person name="Nowell W R."/>
        </authorList>
    </citation>
    <scope>NUCLEOTIDE SEQUENCE</scope>
</reference>
<dbReference type="GO" id="GO:0035861">
    <property type="term" value="C:site of double-strand break"/>
    <property type="evidence" value="ECO:0007669"/>
    <property type="project" value="TreeGrafter"/>
</dbReference>
<evidence type="ECO:0000259" key="1">
    <source>
        <dbReference type="Pfam" id="PF17906"/>
    </source>
</evidence>
<dbReference type="GO" id="GO:0000729">
    <property type="term" value="P:DNA double-strand break processing"/>
    <property type="evidence" value="ECO:0007669"/>
    <property type="project" value="TreeGrafter"/>
</dbReference>
<dbReference type="EMBL" id="CAJOBH010013292">
    <property type="protein sequence ID" value="CAF4174454.1"/>
    <property type="molecule type" value="Genomic_DNA"/>
</dbReference>
<dbReference type="PANTHER" id="PTHR46060:SF2">
    <property type="entry name" value="HISTONE-LYSINE N-METHYLTRANSFERASE SETMAR"/>
    <property type="match status" value="1"/>
</dbReference>
<dbReference type="Pfam" id="PF17906">
    <property type="entry name" value="HTH_48"/>
    <property type="match status" value="1"/>
</dbReference>
<dbReference type="GO" id="GO:0015074">
    <property type="term" value="P:DNA integration"/>
    <property type="evidence" value="ECO:0007669"/>
    <property type="project" value="TreeGrafter"/>
</dbReference>
<dbReference type="Gene3D" id="1.10.10.1450">
    <property type="match status" value="1"/>
</dbReference>
<gene>
    <name evidence="2" type="ORF">BYL167_LOCUS22541</name>
</gene>
<dbReference type="GO" id="GO:0005634">
    <property type="term" value="C:nucleus"/>
    <property type="evidence" value="ECO:0007669"/>
    <property type="project" value="TreeGrafter"/>
</dbReference>
<dbReference type="GO" id="GO:0006303">
    <property type="term" value="P:double-strand break repair via nonhomologous end joining"/>
    <property type="evidence" value="ECO:0007669"/>
    <property type="project" value="TreeGrafter"/>
</dbReference>
<protein>
    <recommendedName>
        <fullName evidence="1">Mos1 transposase HTH domain-containing protein</fullName>
    </recommendedName>
</protein>
<evidence type="ECO:0000313" key="3">
    <source>
        <dbReference type="Proteomes" id="UP000681967"/>
    </source>
</evidence>
<sequence length="63" mass="7067">NNATAAARNICAALGEGAVADQTCRDWFKRFREGDMSLEDRPKSGRPLESYIERLKVLIEDNP</sequence>
<proteinExistence type="predicted"/>
<dbReference type="GO" id="GO:0044774">
    <property type="term" value="P:mitotic DNA integrity checkpoint signaling"/>
    <property type="evidence" value="ECO:0007669"/>
    <property type="project" value="TreeGrafter"/>
</dbReference>
<organism evidence="2 3">
    <name type="scientific">Rotaria magnacalcarata</name>
    <dbReference type="NCBI Taxonomy" id="392030"/>
    <lineage>
        <taxon>Eukaryota</taxon>
        <taxon>Metazoa</taxon>
        <taxon>Spiralia</taxon>
        <taxon>Gnathifera</taxon>
        <taxon>Rotifera</taxon>
        <taxon>Eurotatoria</taxon>
        <taxon>Bdelloidea</taxon>
        <taxon>Philodinida</taxon>
        <taxon>Philodinidae</taxon>
        <taxon>Rotaria</taxon>
    </lineage>
</organism>
<accession>A0A8S2RLD8</accession>
<dbReference type="InterPro" id="IPR052709">
    <property type="entry name" value="Transposase-MT_Hybrid"/>
</dbReference>
<dbReference type="GO" id="GO:0044547">
    <property type="term" value="F:DNA topoisomerase binding"/>
    <property type="evidence" value="ECO:0007669"/>
    <property type="project" value="TreeGrafter"/>
</dbReference>
<dbReference type="AlphaFoldDB" id="A0A8S2RLD8"/>
<dbReference type="GO" id="GO:0003697">
    <property type="term" value="F:single-stranded DNA binding"/>
    <property type="evidence" value="ECO:0007669"/>
    <property type="project" value="TreeGrafter"/>
</dbReference>
<dbReference type="GO" id="GO:0042800">
    <property type="term" value="F:histone H3K4 methyltransferase activity"/>
    <property type="evidence" value="ECO:0007669"/>
    <property type="project" value="TreeGrafter"/>
</dbReference>
<dbReference type="GO" id="GO:0046975">
    <property type="term" value="F:histone H3K36 methyltransferase activity"/>
    <property type="evidence" value="ECO:0007669"/>
    <property type="project" value="TreeGrafter"/>
</dbReference>
<dbReference type="GO" id="GO:0000793">
    <property type="term" value="C:condensed chromosome"/>
    <property type="evidence" value="ECO:0007669"/>
    <property type="project" value="TreeGrafter"/>
</dbReference>
<name>A0A8S2RLD8_9BILA</name>
<dbReference type="GO" id="GO:0031297">
    <property type="term" value="P:replication fork processing"/>
    <property type="evidence" value="ECO:0007669"/>
    <property type="project" value="TreeGrafter"/>
</dbReference>
<dbReference type="Proteomes" id="UP000681967">
    <property type="component" value="Unassembled WGS sequence"/>
</dbReference>
<dbReference type="GO" id="GO:0003690">
    <property type="term" value="F:double-stranded DNA binding"/>
    <property type="evidence" value="ECO:0007669"/>
    <property type="project" value="TreeGrafter"/>
</dbReference>
<feature type="domain" description="Mos1 transposase HTH" evidence="1">
    <location>
        <begin position="1"/>
        <end position="35"/>
    </location>
</feature>
<comment type="caution">
    <text evidence="2">The sequence shown here is derived from an EMBL/GenBank/DDBJ whole genome shotgun (WGS) entry which is preliminary data.</text>
</comment>
<dbReference type="InterPro" id="IPR041426">
    <property type="entry name" value="Mos1_HTH"/>
</dbReference>
<evidence type="ECO:0000313" key="2">
    <source>
        <dbReference type="EMBL" id="CAF4174454.1"/>
    </source>
</evidence>